<accession>A0A2C7AGJ1</accession>
<keyword evidence="1" id="KW-1133">Transmembrane helix</keyword>
<evidence type="ECO:0000313" key="2">
    <source>
        <dbReference type="EMBL" id="PHK96234.1"/>
    </source>
</evidence>
<keyword evidence="1" id="KW-0812">Transmembrane</keyword>
<feature type="transmembrane region" description="Helical" evidence="1">
    <location>
        <begin position="60"/>
        <end position="78"/>
    </location>
</feature>
<evidence type="ECO:0000313" key="3">
    <source>
        <dbReference type="Proteomes" id="UP000223527"/>
    </source>
</evidence>
<keyword evidence="3" id="KW-1185">Reference proteome</keyword>
<reference evidence="2 3" key="1">
    <citation type="submission" date="2017-10" db="EMBL/GenBank/DDBJ databases">
        <authorList>
            <person name="Banno H."/>
            <person name="Chua N.-H."/>
        </authorList>
    </citation>
    <scope>NUCLEOTIDE SEQUENCE [LARGE SCALE GENOMIC DNA]</scope>
    <source>
        <strain evidence="2 3">YW11</strain>
    </source>
</reference>
<feature type="transmembrane region" description="Helical" evidence="1">
    <location>
        <begin position="190"/>
        <end position="210"/>
    </location>
</feature>
<dbReference type="RefSeq" id="WP_099093964.1">
    <property type="nucleotide sequence ID" value="NZ_PDNU01000003.1"/>
</dbReference>
<protein>
    <submittedName>
        <fullName evidence="2">Uncharacterized protein</fullName>
    </submittedName>
</protein>
<dbReference type="AlphaFoldDB" id="A0A2C7AGJ1"/>
<name>A0A2C7AGJ1_9PROT</name>
<comment type="caution">
    <text evidence="2">The sequence shown here is derived from an EMBL/GenBank/DDBJ whole genome shotgun (WGS) entry which is preliminary data.</text>
</comment>
<gene>
    <name evidence="2" type="ORF">CR162_02505</name>
</gene>
<dbReference type="OrthoDB" id="7258604at2"/>
<organism evidence="2 3">
    <name type="scientific">Teichococcus rhizosphaerae</name>
    <dbReference type="NCBI Taxonomy" id="1335062"/>
    <lineage>
        <taxon>Bacteria</taxon>
        <taxon>Pseudomonadati</taxon>
        <taxon>Pseudomonadota</taxon>
        <taxon>Alphaproteobacteria</taxon>
        <taxon>Acetobacterales</taxon>
        <taxon>Roseomonadaceae</taxon>
        <taxon>Roseomonas</taxon>
    </lineage>
</organism>
<dbReference type="Proteomes" id="UP000223527">
    <property type="component" value="Unassembled WGS sequence"/>
</dbReference>
<proteinExistence type="predicted"/>
<keyword evidence="1" id="KW-0472">Membrane</keyword>
<dbReference type="EMBL" id="PDNU01000003">
    <property type="protein sequence ID" value="PHK96234.1"/>
    <property type="molecule type" value="Genomic_DNA"/>
</dbReference>
<sequence length="252" mass="27202">MMDNAAGFAGRQLGEWVAARWGTPLREAFEDGKGLSGPLARALLDAAVVEQVVGVIWPSFALLAALLGLHAMAVWLMAPAELERIATGVVVLGALGWTAYGVGLAAHLSAPHLRFWWVTRLPPRQQTRLVLFHLIRDGHHRLRGALPGGGFTATLLREALATLERRLGLSPDHAAFALADHLAPMLLRHLLERVALLVLPVAAALLYYRFAIYPGLLAYTGASPWTVALYPLAALTDAVLSTNWRASLLRPG</sequence>
<feature type="transmembrane region" description="Helical" evidence="1">
    <location>
        <begin position="216"/>
        <end position="240"/>
    </location>
</feature>
<evidence type="ECO:0000256" key="1">
    <source>
        <dbReference type="SAM" id="Phobius"/>
    </source>
</evidence>
<feature type="transmembrane region" description="Helical" evidence="1">
    <location>
        <begin position="84"/>
        <end position="106"/>
    </location>
</feature>